<evidence type="ECO:0000256" key="6">
    <source>
        <dbReference type="SAM" id="SignalP"/>
    </source>
</evidence>
<evidence type="ECO:0000256" key="2">
    <source>
        <dbReference type="ARBA" id="ARBA00005466"/>
    </source>
</evidence>
<dbReference type="PANTHER" id="PTHR42973:SF39">
    <property type="entry name" value="FAD-BINDING PCMH-TYPE DOMAIN-CONTAINING PROTEIN"/>
    <property type="match status" value="1"/>
</dbReference>
<dbReference type="Pfam" id="PF08031">
    <property type="entry name" value="BBE"/>
    <property type="match status" value="1"/>
</dbReference>
<dbReference type="InterPro" id="IPR016169">
    <property type="entry name" value="FAD-bd_PCMH_sub2"/>
</dbReference>
<dbReference type="Proteomes" id="UP000306954">
    <property type="component" value="Unassembled WGS sequence"/>
</dbReference>
<accession>A0A4T0HTP0</accession>
<dbReference type="SUPFAM" id="SSF56176">
    <property type="entry name" value="FAD-binding/transporter-associated domain-like"/>
    <property type="match status" value="1"/>
</dbReference>
<feature type="chain" id="PRO_5030101492" description="FAD-binding PCMH-type domain-containing protein" evidence="6">
    <location>
        <begin position="22"/>
        <end position="481"/>
    </location>
</feature>
<dbReference type="PROSITE" id="PS00862">
    <property type="entry name" value="OX2_COVAL_FAD"/>
    <property type="match status" value="1"/>
</dbReference>
<keyword evidence="3" id="KW-0285">Flavoprotein</keyword>
<reference evidence="8 9" key="1">
    <citation type="submission" date="2019-03" db="EMBL/GenBank/DDBJ databases">
        <title>Sequencing 23 genomes of Wallemia ichthyophaga.</title>
        <authorList>
            <person name="Gostincar C."/>
        </authorList>
    </citation>
    <scope>NUCLEOTIDE SEQUENCE [LARGE SCALE GENOMIC DNA]</scope>
    <source>
        <strain evidence="8 9">EXF-8621</strain>
    </source>
</reference>
<sequence length="481" mass="53470">MRIRVILSLISILSLFKSNNSLDAPDFSLGNSPAECLISSNTTVLTPGHELYDTARQTWNSRTVFSPQFIVRPSKIEEVQHSVICGTHYGLPVTTKSGGHGYSGYAIGDITIDMANMKSISIEDNGLVHAETGNHLFDLYQTIYEQRHLSLPGGICPQVGVGGHTAFGGHGPLSRKLGLLVDRVVEAEVVFANGTVSNVTEGEDMFFAVTGAAPSFASVTRFTYDAVEAPTNTVIFSYSLNNRTAEESANAFNSFQTFMNHSELTNDFNAQLTLGPGSFELSGTFFGDEEIYQNISKPLLDSLKLEDGDKEEVFSVTEFIDMYKQIYGDFSPVAEPKSFYSKSLMEDQPLALNDLQSFFEYLFNNATKANQEGIGWYIIVEAYNGAVHDISANTRSFAHRDTLLTFQFFAEIANDEDELFELVDGMLDSITLTPKAAYPNYVDPRLDNWQYLYYGDNYARLRRIKGEIDPKNTFRFPQSGL</sequence>
<protein>
    <recommendedName>
        <fullName evidence="7">FAD-binding PCMH-type domain-containing protein</fullName>
    </recommendedName>
</protein>
<keyword evidence="4" id="KW-0274">FAD</keyword>
<dbReference type="InterPro" id="IPR006094">
    <property type="entry name" value="Oxid_FAD_bind_N"/>
</dbReference>
<dbReference type="InterPro" id="IPR036318">
    <property type="entry name" value="FAD-bd_PCMH-like_sf"/>
</dbReference>
<feature type="signal peptide" evidence="6">
    <location>
        <begin position="1"/>
        <end position="21"/>
    </location>
</feature>
<keyword evidence="6" id="KW-0732">Signal</keyword>
<evidence type="ECO:0000256" key="1">
    <source>
        <dbReference type="ARBA" id="ARBA00001974"/>
    </source>
</evidence>
<comment type="caution">
    <text evidence="8">The sequence shown here is derived from an EMBL/GenBank/DDBJ whole genome shotgun (WGS) entry which is preliminary data.</text>
</comment>
<dbReference type="InterPro" id="IPR050416">
    <property type="entry name" value="FAD-linked_Oxidoreductase"/>
</dbReference>
<dbReference type="EMBL" id="SPOF01000001">
    <property type="protein sequence ID" value="TIB17456.1"/>
    <property type="molecule type" value="Genomic_DNA"/>
</dbReference>
<evidence type="ECO:0000256" key="5">
    <source>
        <dbReference type="ARBA" id="ARBA00023002"/>
    </source>
</evidence>
<dbReference type="Gene3D" id="3.30.465.10">
    <property type="match status" value="1"/>
</dbReference>
<name>A0A4T0HTP0_WALIC</name>
<proteinExistence type="inferred from homology"/>
<evidence type="ECO:0000259" key="7">
    <source>
        <dbReference type="PROSITE" id="PS51387"/>
    </source>
</evidence>
<organism evidence="8 9">
    <name type="scientific">Wallemia ichthyophaga</name>
    <dbReference type="NCBI Taxonomy" id="245174"/>
    <lineage>
        <taxon>Eukaryota</taxon>
        <taxon>Fungi</taxon>
        <taxon>Dikarya</taxon>
        <taxon>Basidiomycota</taxon>
        <taxon>Wallemiomycotina</taxon>
        <taxon>Wallemiomycetes</taxon>
        <taxon>Wallemiales</taxon>
        <taxon>Wallemiaceae</taxon>
        <taxon>Wallemia</taxon>
    </lineage>
</organism>
<dbReference type="PANTHER" id="PTHR42973">
    <property type="entry name" value="BINDING OXIDOREDUCTASE, PUTATIVE (AFU_ORTHOLOGUE AFUA_1G17690)-RELATED"/>
    <property type="match status" value="1"/>
</dbReference>
<comment type="cofactor">
    <cofactor evidence="1">
        <name>FAD</name>
        <dbReference type="ChEBI" id="CHEBI:57692"/>
    </cofactor>
</comment>
<gene>
    <name evidence="8" type="ORF">E3P90_00166</name>
</gene>
<dbReference type="InterPro" id="IPR016166">
    <property type="entry name" value="FAD-bd_PCMH"/>
</dbReference>
<dbReference type="GO" id="GO:0016491">
    <property type="term" value="F:oxidoreductase activity"/>
    <property type="evidence" value="ECO:0007669"/>
    <property type="project" value="UniProtKB-KW"/>
</dbReference>
<dbReference type="InterPro" id="IPR012951">
    <property type="entry name" value="BBE"/>
</dbReference>
<comment type="similarity">
    <text evidence="2">Belongs to the oxygen-dependent FAD-linked oxidoreductase family.</text>
</comment>
<dbReference type="InterPro" id="IPR006093">
    <property type="entry name" value="Oxy_OxRdtase_FAD_BS"/>
</dbReference>
<dbReference type="Pfam" id="PF01565">
    <property type="entry name" value="FAD_binding_4"/>
    <property type="match status" value="1"/>
</dbReference>
<evidence type="ECO:0000313" key="9">
    <source>
        <dbReference type="Proteomes" id="UP000306954"/>
    </source>
</evidence>
<dbReference type="AlphaFoldDB" id="A0A4T0HTP0"/>
<dbReference type="Gene3D" id="3.40.462.20">
    <property type="match status" value="1"/>
</dbReference>
<keyword evidence="5" id="KW-0560">Oxidoreductase</keyword>
<evidence type="ECO:0000256" key="4">
    <source>
        <dbReference type="ARBA" id="ARBA00022827"/>
    </source>
</evidence>
<evidence type="ECO:0000256" key="3">
    <source>
        <dbReference type="ARBA" id="ARBA00022630"/>
    </source>
</evidence>
<evidence type="ECO:0000313" key="8">
    <source>
        <dbReference type="EMBL" id="TIB17456.1"/>
    </source>
</evidence>
<feature type="domain" description="FAD-binding PCMH-type" evidence="7">
    <location>
        <begin position="63"/>
        <end position="229"/>
    </location>
</feature>
<dbReference type="GO" id="GO:0071949">
    <property type="term" value="F:FAD binding"/>
    <property type="evidence" value="ECO:0007669"/>
    <property type="project" value="InterPro"/>
</dbReference>
<dbReference type="PROSITE" id="PS51387">
    <property type="entry name" value="FAD_PCMH"/>
    <property type="match status" value="1"/>
</dbReference>